<reference evidence="1" key="1">
    <citation type="submission" date="2021-01" db="EMBL/GenBank/DDBJ databases">
        <authorList>
            <person name="Corre E."/>
            <person name="Pelletier E."/>
            <person name="Niang G."/>
            <person name="Scheremetjew M."/>
            <person name="Finn R."/>
            <person name="Kale V."/>
            <person name="Holt S."/>
            <person name="Cochrane G."/>
            <person name="Meng A."/>
            <person name="Brown T."/>
            <person name="Cohen L."/>
        </authorList>
    </citation>
    <scope>NUCLEOTIDE SEQUENCE</scope>
    <source>
        <strain evidence="1">CCMP1510</strain>
    </source>
</reference>
<protein>
    <submittedName>
        <fullName evidence="1">Uncharacterized protein</fullName>
    </submittedName>
</protein>
<evidence type="ECO:0000313" key="1">
    <source>
        <dbReference type="EMBL" id="CAE0367045.1"/>
    </source>
</evidence>
<sequence length="426" mass="49912">MLLKRILSKVIGWFVRKNADDTTERNLWLLQPKQICQRRLTIIFEKLPFAIRGMVWEFALGFGRDVKNIIKTMSVSQNVKDDICRFCLKEIDTSTIDFHKSLGILRTLVKLNDSFESLTFRSNWKEFLLILYWLQSRNITSKLKKLRVLYEQYNGLLQTWSVVHDHHRRDNTIDLTDEAVVLKTPTDTTSTDFLQFMENNQELVRSKKLQVYFDFPALYHLKFPFPLTREICSSIISLTFLHTLELNIWKSQENRAQNNFPDATQLIDQLKFLRILRLTQSTYSSGLILIKSNSVEIIDLCQAGKGISIRLDTPKLQELHISDNIYGNGIRRLDPASNFSEIIMSEINYMTEIEVEEEEEEDEEENEKENAFFSFLFEKENESTSIPAAQNIWFPYNSSDGNVYEGWKSTFPVSIPDNCLVIFHRK</sequence>
<proteinExistence type="predicted"/>
<name>A0A7S3JW76_9STRA</name>
<dbReference type="EMBL" id="HBIJ01011394">
    <property type="protein sequence ID" value="CAE0367045.1"/>
    <property type="molecule type" value="Transcribed_RNA"/>
</dbReference>
<accession>A0A7S3JW76</accession>
<dbReference type="AlphaFoldDB" id="A0A7S3JW76"/>
<organism evidence="1">
    <name type="scientific">Aureoumbra lagunensis</name>
    <dbReference type="NCBI Taxonomy" id="44058"/>
    <lineage>
        <taxon>Eukaryota</taxon>
        <taxon>Sar</taxon>
        <taxon>Stramenopiles</taxon>
        <taxon>Ochrophyta</taxon>
        <taxon>Pelagophyceae</taxon>
        <taxon>Pelagomonadales</taxon>
        <taxon>Aureoumbra</taxon>
    </lineage>
</organism>
<gene>
    <name evidence="1" type="ORF">ALAG00032_LOCUS7793</name>
</gene>